<dbReference type="Gene3D" id="3.30.70.1230">
    <property type="entry name" value="Nucleotide cyclase"/>
    <property type="match status" value="1"/>
</dbReference>
<name>A0AAD3CIX7_9STRA</name>
<keyword evidence="2" id="KW-1133">Transmembrane helix</keyword>
<feature type="transmembrane region" description="Helical" evidence="2">
    <location>
        <begin position="489"/>
        <end position="510"/>
    </location>
</feature>
<feature type="compositionally biased region" description="Polar residues" evidence="1">
    <location>
        <begin position="144"/>
        <end position="154"/>
    </location>
</feature>
<dbReference type="PANTHER" id="PTHR43336:SF3">
    <property type="entry name" value="GUANYLATE CYCLASE DOMAIN-CONTAINING PROTEIN"/>
    <property type="match status" value="1"/>
</dbReference>
<accession>A0AAD3CIX7</accession>
<evidence type="ECO:0000256" key="1">
    <source>
        <dbReference type="SAM" id="MobiDB-lite"/>
    </source>
</evidence>
<evidence type="ECO:0000256" key="2">
    <source>
        <dbReference type="SAM" id="Phobius"/>
    </source>
</evidence>
<dbReference type="GO" id="GO:0035556">
    <property type="term" value="P:intracellular signal transduction"/>
    <property type="evidence" value="ECO:0007669"/>
    <property type="project" value="InterPro"/>
</dbReference>
<evidence type="ECO:0000313" key="4">
    <source>
        <dbReference type="EMBL" id="GFH45480.1"/>
    </source>
</evidence>
<dbReference type="SUPFAM" id="SSF55073">
    <property type="entry name" value="Nucleotide cyclase"/>
    <property type="match status" value="1"/>
</dbReference>
<feature type="compositionally biased region" description="Polar residues" evidence="1">
    <location>
        <begin position="177"/>
        <end position="192"/>
    </location>
</feature>
<dbReference type="EMBL" id="BLLK01000020">
    <property type="protein sequence ID" value="GFH45480.1"/>
    <property type="molecule type" value="Genomic_DNA"/>
</dbReference>
<dbReference type="InterPro" id="IPR029787">
    <property type="entry name" value="Nucleotide_cyclase"/>
</dbReference>
<dbReference type="InterPro" id="IPR001054">
    <property type="entry name" value="A/G_cyclase"/>
</dbReference>
<feature type="transmembrane region" description="Helical" evidence="2">
    <location>
        <begin position="522"/>
        <end position="544"/>
    </location>
</feature>
<keyword evidence="5" id="KW-1185">Reference proteome</keyword>
<keyword evidence="2" id="KW-0812">Transmembrane</keyword>
<organism evidence="4 5">
    <name type="scientific">Chaetoceros tenuissimus</name>
    <dbReference type="NCBI Taxonomy" id="426638"/>
    <lineage>
        <taxon>Eukaryota</taxon>
        <taxon>Sar</taxon>
        <taxon>Stramenopiles</taxon>
        <taxon>Ochrophyta</taxon>
        <taxon>Bacillariophyta</taxon>
        <taxon>Coscinodiscophyceae</taxon>
        <taxon>Chaetocerotophycidae</taxon>
        <taxon>Chaetocerotales</taxon>
        <taxon>Chaetocerotaceae</taxon>
        <taxon>Chaetoceros</taxon>
    </lineage>
</organism>
<dbReference type="PANTHER" id="PTHR43336">
    <property type="entry name" value="OXYGEN SENSOR HISTIDINE KINASE RESPONSE REGULATOR DEVS/DOSS"/>
    <property type="match status" value="1"/>
</dbReference>
<feature type="transmembrane region" description="Helical" evidence="2">
    <location>
        <begin position="441"/>
        <end position="459"/>
    </location>
</feature>
<comment type="caution">
    <text evidence="4">The sequence shown here is derived from an EMBL/GenBank/DDBJ whole genome shotgun (WGS) entry which is preliminary data.</text>
</comment>
<gene>
    <name evidence="4" type="ORF">CTEN210_01954</name>
</gene>
<feature type="region of interest" description="Disordered" evidence="1">
    <location>
        <begin position="126"/>
        <end position="156"/>
    </location>
</feature>
<feature type="region of interest" description="Disordered" evidence="1">
    <location>
        <begin position="177"/>
        <end position="197"/>
    </location>
</feature>
<keyword evidence="2" id="KW-0472">Membrane</keyword>
<feature type="transmembrane region" description="Helical" evidence="2">
    <location>
        <begin position="774"/>
        <end position="796"/>
    </location>
</feature>
<dbReference type="GO" id="GO:0009190">
    <property type="term" value="P:cyclic nucleotide biosynthetic process"/>
    <property type="evidence" value="ECO:0007669"/>
    <property type="project" value="InterPro"/>
</dbReference>
<evidence type="ECO:0000313" key="5">
    <source>
        <dbReference type="Proteomes" id="UP001054902"/>
    </source>
</evidence>
<dbReference type="Pfam" id="PF00211">
    <property type="entry name" value="Guanylate_cyc"/>
    <property type="match status" value="1"/>
</dbReference>
<proteinExistence type="predicted"/>
<protein>
    <recommendedName>
        <fullName evidence="3">Guanylate cyclase domain-containing protein</fullName>
    </recommendedName>
</protein>
<sequence length="1302" mass="145556">MSFEEDDISFMKGQDEKSISSDSDISVEDFKDETQSKPRKTALSAPLISSGDNNVDSEDKPDTNKGLSGTNGLTGKFSGKPKAPSAAGAVNIAELRQKLGNARVQKHPARSKRELRKNILEPVKNVFPIQSNTSDDFTGKPTANVKNSSRSSSPKLEFLEDSIESLSSKNATYMVSQNENVKQTGRSRSRPNAASHDREYYSLEYSAANSDVTDAMKAASEVMQYRYGVPPPTTQNNRVNVGDNVLVNLAFLDNIAFQDGTSHISRSKATSAPVNKFGYPRGGGTTAEEKLGSWEYVLAKVIKVHFDEADRYYSVLRYDTNTMQRADRAWISSIEPNSDGEKAAMDAANRKTVELIPEEQDRRPNWFKNSCASFTAKRLVDFVHIIGQFLKKQASMITSGKPPYSIQINFTTVNFLVLCSTLLAFLEPIKLSFIPFKADKSIRVIIFVAWIVLLLELIFEVSIRPKNFRQLLEKEEAYSPRTVRHINRFHLAFEFIALLSAIPDFLPLFVHERITTLSFTQAAIAASQGASTGEFIFGHLYFLLLHLRLFGLIRHKRNHWIQPHVDEILDDSKESSEKDKKNGNIHTKDNDSTLRRADTISTALLLVNSQRAMMLLLLITGIVPLLSSASNGGRNKAIYKMTDYLHNLNKNTPVNPNTTECIIYESGVDAWFKSQKIYSQIPSENTLDTSNSDSRVVWVSMSPMRCKYNNTLVYSPPTQCVPPDLCENLSDLDLFGLEKLLQARVGSVTEVSRGEEETVQTVVRYNLSDSVKRTAFNFFLLQTSLLILLIVSLGFLRRDANRYVIAPLRKMLKIILRYAENPLVGAPSETKPNSETELNIDDLFASDENDIADATSGKSKLGSYETEQLITAVTKITDLLRKCWGVAGAGIISSNLARNVDGKNTVVFNPTVPGKKVYAIFGFAGINDFSHLLRNLDRDVMELINDVAKVVHNEVYRWGLGSSGQCNKNLGANFLMVYRIGDVDEVKEKQARATNVFFENEGPSTAPKTSQKNDDEVDFNLASIPGIAPFADRALLGLLKSFAGIHREEKIRKWESDPRLSAFVSAFSVEMSFGMDAGWAVEGAVGSSYKIDATYLSPNVNMASRMMCACKQYKLTILMSYAVYEMLSPQAKGVTRHVDTVYVKGSTKKQPIYTFDARHKGVDFFLNKRSDAQADKEADSYSPTIWEKDQDLSEMQSHITKAFKKKFAHGLELYLKGNFKLALGVLKEANNILIKDVVEDGRIDDLNRIGNKLLDDESNDEEVINMRKEIGDGPCQTLIAYIEKEQCKPPKEWKGVRQLTDK</sequence>
<dbReference type="Proteomes" id="UP001054902">
    <property type="component" value="Unassembled WGS sequence"/>
</dbReference>
<reference evidence="4 5" key="1">
    <citation type="journal article" date="2021" name="Sci. Rep.">
        <title>The genome of the diatom Chaetoceros tenuissimus carries an ancient integrated fragment of an extant virus.</title>
        <authorList>
            <person name="Hongo Y."/>
            <person name="Kimura K."/>
            <person name="Takaki Y."/>
            <person name="Yoshida Y."/>
            <person name="Baba S."/>
            <person name="Kobayashi G."/>
            <person name="Nagasaki K."/>
            <person name="Hano T."/>
            <person name="Tomaru Y."/>
        </authorList>
    </citation>
    <scope>NUCLEOTIDE SEQUENCE [LARGE SCALE GENOMIC DNA]</scope>
    <source>
        <strain evidence="4 5">NIES-3715</strain>
    </source>
</reference>
<feature type="domain" description="Guanylate cyclase" evidence="3">
    <location>
        <begin position="1068"/>
        <end position="1153"/>
    </location>
</feature>
<evidence type="ECO:0000259" key="3">
    <source>
        <dbReference type="Pfam" id="PF00211"/>
    </source>
</evidence>
<feature type="region of interest" description="Disordered" evidence="1">
    <location>
        <begin position="1"/>
        <end position="85"/>
    </location>
</feature>